<reference evidence="2" key="1">
    <citation type="submission" date="2020-05" db="EMBL/GenBank/DDBJ databases">
        <title>Phylogenomic resolution of chytrid fungi.</title>
        <authorList>
            <person name="Stajich J.E."/>
            <person name="Amses K."/>
            <person name="Simmons R."/>
            <person name="Seto K."/>
            <person name="Myers J."/>
            <person name="Bonds A."/>
            <person name="Quandt C.A."/>
            <person name="Barry K."/>
            <person name="Liu P."/>
            <person name="Grigoriev I."/>
            <person name="Longcore J.E."/>
            <person name="James T.Y."/>
        </authorList>
    </citation>
    <scope>NUCLEOTIDE SEQUENCE</scope>
    <source>
        <strain evidence="2">JEL0318</strain>
    </source>
</reference>
<feature type="region of interest" description="Disordered" evidence="1">
    <location>
        <begin position="1"/>
        <end position="289"/>
    </location>
</feature>
<feature type="compositionally biased region" description="Basic and acidic residues" evidence="1">
    <location>
        <begin position="49"/>
        <end position="75"/>
    </location>
</feature>
<sequence length="337" mass="36006">MVKRTDEEIKKNMQNMQNSEAKKAMEKKELHRAELQRASSFQSSSSYKGRSDVENWRDRAAVVKDGVEEQDGDGKGKKKKKTRKARKGSEGGVSERDGSPGVDALNKVARKGKGGVEKAGEGLAVAESAAVQQIEAKEKDSAAGSERGEDGKGKETPTPLFKDSSLRSSVWKSFENAALPSNVDPAKKPNFFASSDEEEGAPASVVSAVENLVESVEATTPSQLPKPVAEAKPLEEKPPQEDVTSKEPSQQEIIQAPSPSPTPTNNAKTSVTSAAGSAWTLPSTVPTPIRNPVVESIAAPTRAVAYPAQLPAQNAMIPQMYNYAYSVPPNMYSIPAT</sequence>
<feature type="compositionally biased region" description="Basic and acidic residues" evidence="1">
    <location>
        <begin position="1"/>
        <end position="11"/>
    </location>
</feature>
<gene>
    <name evidence="2" type="ORF">HK097_005605</name>
</gene>
<evidence type="ECO:0000313" key="3">
    <source>
        <dbReference type="Proteomes" id="UP001212841"/>
    </source>
</evidence>
<feature type="compositionally biased region" description="Basic and acidic residues" evidence="1">
    <location>
        <begin position="87"/>
        <end position="98"/>
    </location>
</feature>
<evidence type="ECO:0000256" key="1">
    <source>
        <dbReference type="SAM" id="MobiDB-lite"/>
    </source>
</evidence>
<feature type="compositionally biased region" description="Basic and acidic residues" evidence="1">
    <location>
        <begin position="232"/>
        <end position="245"/>
    </location>
</feature>
<feature type="compositionally biased region" description="Basic and acidic residues" evidence="1">
    <location>
        <begin position="20"/>
        <end position="35"/>
    </location>
</feature>
<organism evidence="2 3">
    <name type="scientific">Rhizophlyctis rosea</name>
    <dbReference type="NCBI Taxonomy" id="64517"/>
    <lineage>
        <taxon>Eukaryota</taxon>
        <taxon>Fungi</taxon>
        <taxon>Fungi incertae sedis</taxon>
        <taxon>Chytridiomycota</taxon>
        <taxon>Chytridiomycota incertae sedis</taxon>
        <taxon>Chytridiomycetes</taxon>
        <taxon>Rhizophlyctidales</taxon>
        <taxon>Rhizophlyctidaceae</taxon>
        <taxon>Rhizophlyctis</taxon>
    </lineage>
</organism>
<dbReference type="EMBL" id="JADGJD010002615">
    <property type="protein sequence ID" value="KAJ3030648.1"/>
    <property type="molecule type" value="Genomic_DNA"/>
</dbReference>
<dbReference type="Proteomes" id="UP001212841">
    <property type="component" value="Unassembled WGS sequence"/>
</dbReference>
<accession>A0AAD5S295</accession>
<name>A0AAD5S295_9FUNG</name>
<keyword evidence="3" id="KW-1185">Reference proteome</keyword>
<evidence type="ECO:0000313" key="2">
    <source>
        <dbReference type="EMBL" id="KAJ3030648.1"/>
    </source>
</evidence>
<dbReference type="AlphaFoldDB" id="A0AAD5S295"/>
<comment type="caution">
    <text evidence="2">The sequence shown here is derived from an EMBL/GenBank/DDBJ whole genome shotgun (WGS) entry which is preliminary data.</text>
</comment>
<proteinExistence type="predicted"/>
<protein>
    <submittedName>
        <fullName evidence="2">Uncharacterized protein</fullName>
    </submittedName>
</protein>
<feature type="compositionally biased region" description="Basic and acidic residues" evidence="1">
    <location>
        <begin position="135"/>
        <end position="155"/>
    </location>
</feature>
<feature type="compositionally biased region" description="Polar residues" evidence="1">
    <location>
        <begin position="263"/>
        <end position="286"/>
    </location>
</feature>
<feature type="non-terminal residue" evidence="2">
    <location>
        <position position="337"/>
    </location>
</feature>
<feature type="compositionally biased region" description="Basic residues" evidence="1">
    <location>
        <begin position="76"/>
        <end position="86"/>
    </location>
</feature>